<evidence type="ECO:0000256" key="5">
    <source>
        <dbReference type="ARBA" id="ARBA00022989"/>
    </source>
</evidence>
<dbReference type="InterPro" id="IPR036640">
    <property type="entry name" value="ABC1_TM_sf"/>
</dbReference>
<dbReference type="SUPFAM" id="SSF90123">
    <property type="entry name" value="ABC transporter transmembrane region"/>
    <property type="match status" value="1"/>
</dbReference>
<accession>A0A6C0JJK7</accession>
<evidence type="ECO:0000256" key="7">
    <source>
        <dbReference type="SAM" id="Phobius"/>
    </source>
</evidence>
<evidence type="ECO:0000256" key="4">
    <source>
        <dbReference type="ARBA" id="ARBA00022840"/>
    </source>
</evidence>
<dbReference type="EMBL" id="MN740420">
    <property type="protein sequence ID" value="QHU05832.1"/>
    <property type="molecule type" value="Genomic_DNA"/>
</dbReference>
<evidence type="ECO:0000256" key="6">
    <source>
        <dbReference type="ARBA" id="ARBA00023136"/>
    </source>
</evidence>
<feature type="transmembrane region" description="Helical" evidence="7">
    <location>
        <begin position="162"/>
        <end position="179"/>
    </location>
</feature>
<reference evidence="9" key="1">
    <citation type="journal article" date="2020" name="Nature">
        <title>Giant virus diversity and host interactions through global metagenomics.</title>
        <authorList>
            <person name="Schulz F."/>
            <person name="Roux S."/>
            <person name="Paez-Espino D."/>
            <person name="Jungbluth S."/>
            <person name="Walsh D.A."/>
            <person name="Denef V.J."/>
            <person name="McMahon K.D."/>
            <person name="Konstantinidis K.T."/>
            <person name="Eloe-Fadrosh E.A."/>
            <person name="Kyrpides N.C."/>
            <person name="Woyke T."/>
        </authorList>
    </citation>
    <scope>NUCLEOTIDE SEQUENCE</scope>
    <source>
        <strain evidence="9">GVMAG-M-3300027736-24</strain>
    </source>
</reference>
<dbReference type="AlphaFoldDB" id="A0A6C0JJK7"/>
<keyword evidence="2 7" id="KW-0812">Transmembrane</keyword>
<dbReference type="Gene3D" id="3.40.50.300">
    <property type="entry name" value="P-loop containing nucleotide triphosphate hydrolases"/>
    <property type="match status" value="1"/>
</dbReference>
<keyword evidence="6 7" id="KW-0472">Membrane</keyword>
<dbReference type="Gene3D" id="1.20.1560.10">
    <property type="entry name" value="ABC transporter type 1, transmembrane domain"/>
    <property type="match status" value="1"/>
</dbReference>
<evidence type="ECO:0000313" key="9">
    <source>
        <dbReference type="EMBL" id="QHU05832.1"/>
    </source>
</evidence>
<name>A0A6C0JJK7_9ZZZZ</name>
<dbReference type="SUPFAM" id="SSF52540">
    <property type="entry name" value="P-loop containing nucleoside triphosphate hydrolases"/>
    <property type="match status" value="1"/>
</dbReference>
<dbReference type="InterPro" id="IPR039421">
    <property type="entry name" value="Type_1_exporter"/>
</dbReference>
<dbReference type="InterPro" id="IPR003439">
    <property type="entry name" value="ABC_transporter-like_ATP-bd"/>
</dbReference>
<dbReference type="PROSITE" id="PS50893">
    <property type="entry name" value="ABC_TRANSPORTER_2"/>
    <property type="match status" value="1"/>
</dbReference>
<sequence length="555" mass="65060">MDINIHNLLINFILDNKIKFLIYLLFTIVEYPVHYIYVPEYYGKVINSFKDNKQSLFVFYIKVLTFLYVLEWVSDGVIMLAMYYIVPKFTEYATGTIFEFIIDNYELDFENIPVGEILSKTIRLPGILFDYIDIIKNEVMKYIFVVIGGFMHYYGISKRILILYSVFIIINYIYIYIMYKKFNVYEMKSNKYQDEMYESLIDCLNNLATIYTFNQKDYEKNRFYTKTFVDYKDIMSKSRALYMKGNSLWGVIILCIFISLNYVLYDTYKLKQINSEKLVSTFIITFSIIRVIEMSERSSHSVSRIHSQIKDAELYFNKISKTNTNIYKNPNKKFKNGDIVFQNIYHKYTTSFVLDNVSIQIKKGEKIAFVGDIGSGKSTMVKLLLGFQPLSMGTITIGGVDINSISNTEIRDYIFYIPQKPKLFNRSLYENIVYGLKKPPSKEAIVNMLNDFELNDIANDFKEKMDEKMGIEGNKISGGQRQIVWLLRSLYRPSHILVLDEPTAALDPENKEKLIHIIKKLSVGKTVIIVSHDKIDESFRRVEFKDGKVVNNSYF</sequence>
<evidence type="ECO:0000256" key="1">
    <source>
        <dbReference type="ARBA" id="ARBA00004141"/>
    </source>
</evidence>
<evidence type="ECO:0000256" key="3">
    <source>
        <dbReference type="ARBA" id="ARBA00022741"/>
    </source>
</evidence>
<dbReference type="PANTHER" id="PTHR43394">
    <property type="entry name" value="ATP-DEPENDENT PERMEASE MDL1, MITOCHONDRIAL"/>
    <property type="match status" value="1"/>
</dbReference>
<dbReference type="GO" id="GO:0005524">
    <property type="term" value="F:ATP binding"/>
    <property type="evidence" value="ECO:0007669"/>
    <property type="project" value="UniProtKB-KW"/>
</dbReference>
<protein>
    <recommendedName>
        <fullName evidence="8">ABC transporter domain-containing protein</fullName>
    </recommendedName>
</protein>
<feature type="domain" description="ABC transporter" evidence="8">
    <location>
        <begin position="339"/>
        <end position="551"/>
    </location>
</feature>
<keyword evidence="5 7" id="KW-1133">Transmembrane helix</keyword>
<keyword evidence="4" id="KW-0067">ATP-binding</keyword>
<proteinExistence type="predicted"/>
<dbReference type="GO" id="GO:0016020">
    <property type="term" value="C:membrane"/>
    <property type="evidence" value="ECO:0007669"/>
    <property type="project" value="UniProtKB-SubCell"/>
</dbReference>
<dbReference type="Pfam" id="PF00005">
    <property type="entry name" value="ABC_tran"/>
    <property type="match status" value="1"/>
</dbReference>
<dbReference type="GO" id="GO:0015421">
    <property type="term" value="F:ABC-type oligopeptide transporter activity"/>
    <property type="evidence" value="ECO:0007669"/>
    <property type="project" value="TreeGrafter"/>
</dbReference>
<feature type="transmembrane region" description="Helical" evidence="7">
    <location>
        <begin position="139"/>
        <end position="156"/>
    </location>
</feature>
<dbReference type="InterPro" id="IPR003593">
    <property type="entry name" value="AAA+_ATPase"/>
</dbReference>
<feature type="transmembrane region" description="Helical" evidence="7">
    <location>
        <begin position="247"/>
        <end position="265"/>
    </location>
</feature>
<dbReference type="InterPro" id="IPR027417">
    <property type="entry name" value="P-loop_NTPase"/>
</dbReference>
<evidence type="ECO:0000259" key="8">
    <source>
        <dbReference type="PROSITE" id="PS50893"/>
    </source>
</evidence>
<keyword evidence="3" id="KW-0547">Nucleotide-binding</keyword>
<evidence type="ECO:0000256" key="2">
    <source>
        <dbReference type="ARBA" id="ARBA00022692"/>
    </source>
</evidence>
<organism evidence="9">
    <name type="scientific">viral metagenome</name>
    <dbReference type="NCBI Taxonomy" id="1070528"/>
    <lineage>
        <taxon>unclassified sequences</taxon>
        <taxon>metagenomes</taxon>
        <taxon>organismal metagenomes</taxon>
    </lineage>
</organism>
<dbReference type="PANTHER" id="PTHR43394:SF1">
    <property type="entry name" value="ATP-BINDING CASSETTE SUB-FAMILY B MEMBER 10, MITOCHONDRIAL"/>
    <property type="match status" value="1"/>
</dbReference>
<feature type="transmembrane region" description="Helical" evidence="7">
    <location>
        <begin position="20"/>
        <end position="37"/>
    </location>
</feature>
<dbReference type="SMART" id="SM00382">
    <property type="entry name" value="AAA"/>
    <property type="match status" value="1"/>
</dbReference>
<feature type="transmembrane region" description="Helical" evidence="7">
    <location>
        <begin position="57"/>
        <end position="86"/>
    </location>
</feature>
<dbReference type="CDD" id="cd03228">
    <property type="entry name" value="ABCC_MRP_Like"/>
    <property type="match status" value="1"/>
</dbReference>
<dbReference type="GO" id="GO:0016887">
    <property type="term" value="F:ATP hydrolysis activity"/>
    <property type="evidence" value="ECO:0007669"/>
    <property type="project" value="InterPro"/>
</dbReference>
<comment type="subcellular location">
    <subcellularLocation>
        <location evidence="1">Membrane</location>
        <topology evidence="1">Multi-pass membrane protein</topology>
    </subcellularLocation>
</comment>